<keyword evidence="5" id="KW-0067">ATP-binding</keyword>
<evidence type="ECO:0000256" key="1">
    <source>
        <dbReference type="ARBA" id="ARBA00022679"/>
    </source>
</evidence>
<dbReference type="Pfam" id="PF21654">
    <property type="entry name" value="DncV-like_NTFase"/>
    <property type="match status" value="1"/>
</dbReference>
<evidence type="ECO:0000256" key="3">
    <source>
        <dbReference type="ARBA" id="ARBA00022723"/>
    </source>
</evidence>
<keyword evidence="4" id="KW-0547">Nucleotide-binding</keyword>
<evidence type="ECO:0000313" key="13">
    <source>
        <dbReference type="Proteomes" id="UP001187859"/>
    </source>
</evidence>
<evidence type="ECO:0000256" key="5">
    <source>
        <dbReference type="ARBA" id="ARBA00022840"/>
    </source>
</evidence>
<dbReference type="RefSeq" id="WP_317521541.1">
    <property type="nucleotide sequence ID" value="NZ_JASGOQ010000002.1"/>
</dbReference>
<protein>
    <recommendedName>
        <fullName evidence="9">Cyclic GMP-AMP synthase</fullName>
    </recommendedName>
</protein>
<feature type="domain" description="Cyclic GMP-AMP synthase DncV-like nucleotidyltransferase" evidence="11">
    <location>
        <begin position="53"/>
        <end position="139"/>
    </location>
</feature>
<dbReference type="Proteomes" id="UP001187859">
    <property type="component" value="Unassembled WGS sequence"/>
</dbReference>
<keyword evidence="8" id="KW-0051">Antiviral defense</keyword>
<dbReference type="GO" id="GO:0016779">
    <property type="term" value="F:nucleotidyltransferase activity"/>
    <property type="evidence" value="ECO:0007669"/>
    <property type="project" value="UniProtKB-KW"/>
</dbReference>
<dbReference type="GO" id="GO:0009117">
    <property type="term" value="P:nucleotide metabolic process"/>
    <property type="evidence" value="ECO:0007669"/>
    <property type="project" value="UniProtKB-KW"/>
</dbReference>
<evidence type="ECO:0000256" key="7">
    <source>
        <dbReference type="ARBA" id="ARBA00023080"/>
    </source>
</evidence>
<keyword evidence="1" id="KW-0808">Transferase</keyword>
<name>A0AAE4Q3P4_9GAMM</name>
<evidence type="ECO:0000256" key="4">
    <source>
        <dbReference type="ARBA" id="ARBA00022741"/>
    </source>
</evidence>
<evidence type="ECO:0000256" key="8">
    <source>
        <dbReference type="ARBA" id="ARBA00023118"/>
    </source>
</evidence>
<evidence type="ECO:0000313" key="12">
    <source>
        <dbReference type="EMBL" id="MDV5393029.1"/>
    </source>
</evidence>
<organism evidence="12 13">
    <name type="scientific">Shewanella xiamenensis</name>
    <dbReference type="NCBI Taxonomy" id="332186"/>
    <lineage>
        <taxon>Bacteria</taxon>
        <taxon>Pseudomonadati</taxon>
        <taxon>Pseudomonadota</taxon>
        <taxon>Gammaproteobacteria</taxon>
        <taxon>Alteromonadales</taxon>
        <taxon>Shewanellaceae</taxon>
        <taxon>Shewanella</taxon>
    </lineage>
</organism>
<dbReference type="GO" id="GO:0051607">
    <property type="term" value="P:defense response to virus"/>
    <property type="evidence" value="ECO:0007669"/>
    <property type="project" value="UniProtKB-KW"/>
</dbReference>
<accession>A0AAE4Q3P4</accession>
<evidence type="ECO:0000256" key="2">
    <source>
        <dbReference type="ARBA" id="ARBA00022695"/>
    </source>
</evidence>
<evidence type="ECO:0000256" key="10">
    <source>
        <dbReference type="ARBA" id="ARBA00048304"/>
    </source>
</evidence>
<evidence type="ECO:0000259" key="11">
    <source>
        <dbReference type="Pfam" id="PF21654"/>
    </source>
</evidence>
<sequence length="412" mass="46980">MSVSVTKQADTYLEALAKALEIPQSRYEQAEKSYKSVGEWLHRNESTVKDYSPDVYVQGSFRLGLVIKPLSPQEEYDIDCACSLTYLDKSSLTQQDLKVLMGDELELYRKSKGIKKPVAEQRRCWRLEYADGAQFHMDVVPCIPNAEQQRLLLEQKNFDTKFAETAIAITDNEVLPQYYQITSDWPRSNPRGYAEWFKFRMGENFERKRREILKEMETKGIQASIEDIPSYRVRTPLQSAIMILKRHRDMMFEDNSKDKPISIILTTLSAHAYQGEDSIGSALLSILLRMEEGIHYDGHKYVINNPTDAMENFADKWETHPERAEAFFSWLSQAREDFYSVGQQAEHRRMSGILESRIGQSVTNLVNQDLLSLTKSGASSLLSAATAASTLATPNIAFSDVARKPKKPDGFA</sequence>
<comment type="caution">
    <text evidence="12">The sequence shown here is derived from an EMBL/GenBank/DDBJ whole genome shotgun (WGS) entry which is preliminary data.</text>
</comment>
<keyword evidence="2" id="KW-0548">Nucleotidyltransferase</keyword>
<dbReference type="InterPro" id="IPR048445">
    <property type="entry name" value="DncV-like_NTFase"/>
</dbReference>
<keyword evidence="7" id="KW-0546">Nucleotide metabolism</keyword>
<comment type="catalytic activity">
    <reaction evidence="10">
        <text>GTP + ATP = 3',3'-cGAMP + 2 diphosphate</text>
        <dbReference type="Rhea" id="RHEA:35647"/>
        <dbReference type="ChEBI" id="CHEBI:30616"/>
        <dbReference type="ChEBI" id="CHEBI:33019"/>
        <dbReference type="ChEBI" id="CHEBI:37565"/>
        <dbReference type="ChEBI" id="CHEBI:71501"/>
    </reaction>
    <physiologicalReaction direction="left-to-right" evidence="10">
        <dbReference type="Rhea" id="RHEA:35648"/>
    </physiologicalReaction>
</comment>
<keyword evidence="6" id="KW-0460">Magnesium</keyword>
<dbReference type="GO" id="GO:0005524">
    <property type="term" value="F:ATP binding"/>
    <property type="evidence" value="ECO:0007669"/>
    <property type="project" value="UniProtKB-KW"/>
</dbReference>
<dbReference type="InterPro" id="IPR006116">
    <property type="entry name" value="NT_2-5OAS_ClassI-CCAase"/>
</dbReference>
<reference evidence="12" key="1">
    <citation type="submission" date="2023-05" db="EMBL/GenBank/DDBJ databases">
        <title>Colonisation of extended spectrum b-lactamase- and carbapenemase-producing bacteria on hospital surfaces from low- and middle-income countries.</title>
        <authorList>
            <person name="Nieto-Rosado M."/>
            <person name="Sands K."/>
            <person name="Iregbu K."/>
            <person name="Zahra R."/>
            <person name="Mazarati J.B."/>
            <person name="Mehtar S."/>
            <person name="Barnards-Group B."/>
            <person name="Walsh T.R."/>
        </authorList>
    </citation>
    <scope>NUCLEOTIDE SEQUENCE</scope>
    <source>
        <strain evidence="12">PP-E493</strain>
    </source>
</reference>
<evidence type="ECO:0000256" key="9">
    <source>
        <dbReference type="ARBA" id="ARBA00044145"/>
    </source>
</evidence>
<dbReference type="CDD" id="cd05400">
    <property type="entry name" value="NT_2-5OAS_ClassI-CCAase"/>
    <property type="match status" value="1"/>
</dbReference>
<keyword evidence="3" id="KW-0479">Metal-binding</keyword>
<dbReference type="GO" id="GO:0046872">
    <property type="term" value="F:metal ion binding"/>
    <property type="evidence" value="ECO:0007669"/>
    <property type="project" value="UniProtKB-KW"/>
</dbReference>
<evidence type="ECO:0000256" key="6">
    <source>
        <dbReference type="ARBA" id="ARBA00022842"/>
    </source>
</evidence>
<proteinExistence type="predicted"/>
<dbReference type="AlphaFoldDB" id="A0AAE4Q3P4"/>
<gene>
    <name evidence="12" type="ORF">QM089_22820</name>
</gene>
<dbReference type="EMBL" id="JASGOQ010000002">
    <property type="protein sequence ID" value="MDV5393029.1"/>
    <property type="molecule type" value="Genomic_DNA"/>
</dbReference>